<dbReference type="RefSeq" id="WP_345716755.1">
    <property type="nucleotide sequence ID" value="NZ_BAABFP010000005.1"/>
</dbReference>
<gene>
    <name evidence="6" type="ORF">ACFQDO_01960</name>
</gene>
<dbReference type="Pfam" id="PF13490">
    <property type="entry name" value="zf-HC2"/>
    <property type="match status" value="1"/>
</dbReference>
<evidence type="ECO:0000256" key="1">
    <source>
        <dbReference type="ARBA" id="ARBA00023015"/>
    </source>
</evidence>
<reference evidence="7" key="1">
    <citation type="journal article" date="2019" name="Int. J. Syst. Evol. Microbiol.">
        <title>The Global Catalogue of Microorganisms (GCM) 10K type strain sequencing project: providing services to taxonomists for standard genome sequencing and annotation.</title>
        <authorList>
            <consortium name="The Broad Institute Genomics Platform"/>
            <consortium name="The Broad Institute Genome Sequencing Center for Infectious Disease"/>
            <person name="Wu L."/>
            <person name="Ma J."/>
        </authorList>
    </citation>
    <scope>NUCLEOTIDE SEQUENCE [LARGE SCALE GENOMIC DNA]</scope>
    <source>
        <strain evidence="7">KACC 14249</strain>
    </source>
</reference>
<name>A0ABW1J9H3_9ACTN</name>
<dbReference type="Gene3D" id="1.10.10.1320">
    <property type="entry name" value="Anti-sigma factor, zinc-finger domain"/>
    <property type="match status" value="1"/>
</dbReference>
<organism evidence="6 7">
    <name type="scientific">Angustibacter luteus</name>
    <dbReference type="NCBI Taxonomy" id="658456"/>
    <lineage>
        <taxon>Bacteria</taxon>
        <taxon>Bacillati</taxon>
        <taxon>Actinomycetota</taxon>
        <taxon>Actinomycetes</taxon>
        <taxon>Kineosporiales</taxon>
        <taxon>Kineosporiaceae</taxon>
    </lineage>
</organism>
<evidence type="ECO:0000259" key="5">
    <source>
        <dbReference type="Pfam" id="PF13490"/>
    </source>
</evidence>
<feature type="domain" description="Putative zinc-finger" evidence="5">
    <location>
        <begin position="10"/>
        <end position="35"/>
    </location>
</feature>
<accession>A0ABW1J9H3</accession>
<keyword evidence="2" id="KW-0804">Transcription</keyword>
<dbReference type="InterPro" id="IPR041916">
    <property type="entry name" value="Anti_sigma_zinc_sf"/>
</dbReference>
<proteinExistence type="predicted"/>
<dbReference type="Proteomes" id="UP001596189">
    <property type="component" value="Unassembled WGS sequence"/>
</dbReference>
<keyword evidence="4" id="KW-0472">Membrane</keyword>
<feature type="transmembrane region" description="Helical" evidence="4">
    <location>
        <begin position="94"/>
        <end position="116"/>
    </location>
</feature>
<evidence type="ECO:0000256" key="3">
    <source>
        <dbReference type="SAM" id="MobiDB-lite"/>
    </source>
</evidence>
<sequence length="242" mass="24686">MSDSYETWAGPYVLGALSPSERDEFARHLTGCPPCSEVVAELAGLPGLLSRVPASVVAELSGESGPDGEEVVPPLPDTLLPNLLREARRRRRGLVALAVAGLAAAVVGVLVAVGAATAPDHPSSPTAPTQVAGSTMQPAPGVPSSAPISATVALTKVGWGTRLDLACEYEDYGRGDTAYALVVVDRAGQVQQVGTWNAIPGKLIHMSSGTALDAADIAAVQVRTVSGRTVLNLDHPTAAVTG</sequence>
<evidence type="ECO:0000256" key="2">
    <source>
        <dbReference type="ARBA" id="ARBA00023163"/>
    </source>
</evidence>
<keyword evidence="1" id="KW-0805">Transcription regulation</keyword>
<keyword evidence="4" id="KW-1133">Transmembrane helix</keyword>
<feature type="region of interest" description="Disordered" evidence="3">
    <location>
        <begin position="118"/>
        <end position="145"/>
    </location>
</feature>
<evidence type="ECO:0000256" key="4">
    <source>
        <dbReference type="SAM" id="Phobius"/>
    </source>
</evidence>
<evidence type="ECO:0000313" key="7">
    <source>
        <dbReference type="Proteomes" id="UP001596189"/>
    </source>
</evidence>
<feature type="compositionally biased region" description="Polar residues" evidence="3">
    <location>
        <begin position="123"/>
        <end position="137"/>
    </location>
</feature>
<evidence type="ECO:0000313" key="6">
    <source>
        <dbReference type="EMBL" id="MFC6005882.1"/>
    </source>
</evidence>
<keyword evidence="7" id="KW-1185">Reference proteome</keyword>
<protein>
    <submittedName>
        <fullName evidence="6">Anti-sigma factor</fullName>
    </submittedName>
</protein>
<keyword evidence="4" id="KW-0812">Transmembrane</keyword>
<dbReference type="InterPro" id="IPR027383">
    <property type="entry name" value="Znf_put"/>
</dbReference>
<dbReference type="EMBL" id="JBHSRD010000002">
    <property type="protein sequence ID" value="MFC6005882.1"/>
    <property type="molecule type" value="Genomic_DNA"/>
</dbReference>
<comment type="caution">
    <text evidence="6">The sequence shown here is derived from an EMBL/GenBank/DDBJ whole genome shotgun (WGS) entry which is preliminary data.</text>
</comment>